<protein>
    <submittedName>
        <fullName evidence="1">Uncharacterized protein</fullName>
    </submittedName>
</protein>
<proteinExistence type="predicted"/>
<sequence>MPPLLWFPHRQTFQGFTVGKVYYDPGILEEWQERCSLEKFHLYHRLKRKTRGLEIILSYIGLQLLKREEDVMGRYMNCKAIQSKQGVFQRLIPCSREAGDLSFCPNQGSNYRNSLITA</sequence>
<dbReference type="AlphaFoldDB" id="A0AAP0FUD3"/>
<accession>A0AAP0FUD3</accession>
<evidence type="ECO:0000313" key="2">
    <source>
        <dbReference type="Proteomes" id="UP001418222"/>
    </source>
</evidence>
<name>A0AAP0FUD3_9ASPA</name>
<gene>
    <name evidence="1" type="ORF">KSP39_PZI022313</name>
</gene>
<keyword evidence="2" id="KW-1185">Reference proteome</keyword>
<comment type="caution">
    <text evidence="1">The sequence shown here is derived from an EMBL/GenBank/DDBJ whole genome shotgun (WGS) entry which is preliminary data.</text>
</comment>
<evidence type="ECO:0000313" key="1">
    <source>
        <dbReference type="EMBL" id="KAK8916123.1"/>
    </source>
</evidence>
<dbReference type="EMBL" id="JBBWWQ010000020">
    <property type="protein sequence ID" value="KAK8916123.1"/>
    <property type="molecule type" value="Genomic_DNA"/>
</dbReference>
<organism evidence="1 2">
    <name type="scientific">Platanthera zijinensis</name>
    <dbReference type="NCBI Taxonomy" id="2320716"/>
    <lineage>
        <taxon>Eukaryota</taxon>
        <taxon>Viridiplantae</taxon>
        <taxon>Streptophyta</taxon>
        <taxon>Embryophyta</taxon>
        <taxon>Tracheophyta</taxon>
        <taxon>Spermatophyta</taxon>
        <taxon>Magnoliopsida</taxon>
        <taxon>Liliopsida</taxon>
        <taxon>Asparagales</taxon>
        <taxon>Orchidaceae</taxon>
        <taxon>Orchidoideae</taxon>
        <taxon>Orchideae</taxon>
        <taxon>Orchidinae</taxon>
        <taxon>Platanthera</taxon>
    </lineage>
</organism>
<dbReference type="Proteomes" id="UP001418222">
    <property type="component" value="Unassembled WGS sequence"/>
</dbReference>
<reference evidence="1 2" key="1">
    <citation type="journal article" date="2022" name="Nat. Plants">
        <title>Genomes of leafy and leafless Platanthera orchids illuminate the evolution of mycoheterotrophy.</title>
        <authorList>
            <person name="Li M.H."/>
            <person name="Liu K.W."/>
            <person name="Li Z."/>
            <person name="Lu H.C."/>
            <person name="Ye Q.L."/>
            <person name="Zhang D."/>
            <person name="Wang J.Y."/>
            <person name="Li Y.F."/>
            <person name="Zhong Z.M."/>
            <person name="Liu X."/>
            <person name="Yu X."/>
            <person name="Liu D.K."/>
            <person name="Tu X.D."/>
            <person name="Liu B."/>
            <person name="Hao Y."/>
            <person name="Liao X.Y."/>
            <person name="Jiang Y.T."/>
            <person name="Sun W.H."/>
            <person name="Chen J."/>
            <person name="Chen Y.Q."/>
            <person name="Ai Y."/>
            <person name="Zhai J.W."/>
            <person name="Wu S.S."/>
            <person name="Zhou Z."/>
            <person name="Hsiao Y.Y."/>
            <person name="Wu W.L."/>
            <person name="Chen Y.Y."/>
            <person name="Lin Y.F."/>
            <person name="Hsu J.L."/>
            <person name="Li C.Y."/>
            <person name="Wang Z.W."/>
            <person name="Zhao X."/>
            <person name="Zhong W.Y."/>
            <person name="Ma X.K."/>
            <person name="Ma L."/>
            <person name="Huang J."/>
            <person name="Chen G.Z."/>
            <person name="Huang M.Z."/>
            <person name="Huang L."/>
            <person name="Peng D.H."/>
            <person name="Luo Y.B."/>
            <person name="Zou S.Q."/>
            <person name="Chen S.P."/>
            <person name="Lan S."/>
            <person name="Tsai W.C."/>
            <person name="Van de Peer Y."/>
            <person name="Liu Z.J."/>
        </authorList>
    </citation>
    <scope>NUCLEOTIDE SEQUENCE [LARGE SCALE GENOMIC DNA]</scope>
    <source>
        <strain evidence="1">Lor287</strain>
    </source>
</reference>